<organism evidence="1 2">
    <name type="scientific">Candidatus Williamhamiltonella defendens</name>
    <dbReference type="NCBI Taxonomy" id="138072"/>
    <lineage>
        <taxon>Bacteria</taxon>
        <taxon>Pseudomonadati</taxon>
        <taxon>Pseudomonadota</taxon>
        <taxon>Gammaproteobacteria</taxon>
        <taxon>Enterobacterales</taxon>
        <taxon>Enterobacteriaceae</taxon>
        <taxon>aphid secondary symbionts</taxon>
        <taxon>Candidatus Williamhamiltonella</taxon>
    </lineage>
</organism>
<protein>
    <submittedName>
        <fullName evidence="1">Uncharacterized protein</fullName>
    </submittedName>
</protein>
<proteinExistence type="predicted"/>
<evidence type="ECO:0000313" key="1">
    <source>
        <dbReference type="EMBL" id="ATW30803.1"/>
    </source>
</evidence>
<dbReference type="AlphaFoldDB" id="A0A2D3T529"/>
<sequence length="71" mass="8301">MSYETHFILPWPEEETPEDSHIFDSTLFCLQERGMVDKTGEKIIPLIFGHLKCPINGVYFSFFPQTPPRKI</sequence>
<reference evidence="2" key="1">
    <citation type="submission" date="2016-10" db="EMBL/GenBank/DDBJ databases">
        <authorList>
            <person name="Chevignon G."/>
        </authorList>
    </citation>
    <scope>NUCLEOTIDE SEQUENCE [LARGE SCALE GENOMIC DNA]</scope>
    <source>
        <strain evidence="2">A2C</strain>
        <plasmid evidence="2">phda2c.1</plasmid>
    </source>
</reference>
<geneLocation type="plasmid" evidence="2">
    <name>phda2c.1</name>
</geneLocation>
<dbReference type="Proteomes" id="UP000230008">
    <property type="component" value="Plasmid pHDA2C.1"/>
</dbReference>
<reference evidence="2" key="2">
    <citation type="submission" date="2017-11" db="EMBL/GenBank/DDBJ databases">
        <title>PacBio sequencing of new strain of the secondary endosymbiont Candidatus Hamiltonella defensa.</title>
        <authorList>
            <person name="Strand M.R."/>
            <person name="Oliver K."/>
        </authorList>
    </citation>
    <scope>NUCLEOTIDE SEQUENCE [LARGE SCALE GENOMIC DNA]</scope>
    <source>
        <strain evidence="2">A2C</strain>
        <plasmid evidence="2">phda2c.1</plasmid>
    </source>
</reference>
<evidence type="ECO:0000313" key="2">
    <source>
        <dbReference type="Proteomes" id="UP000230008"/>
    </source>
</evidence>
<name>A0A2D3T529_9ENTR</name>
<dbReference type="EMBL" id="CP017607">
    <property type="protein sequence ID" value="ATW30803.1"/>
    <property type="molecule type" value="Genomic_DNA"/>
</dbReference>
<keyword evidence="1" id="KW-0614">Plasmid</keyword>
<accession>A0A2D3T529</accession>
<gene>
    <name evidence="1" type="ORF">BJP41_10000</name>
</gene>